<proteinExistence type="predicted"/>
<evidence type="ECO:0000313" key="3">
    <source>
        <dbReference type="Proteomes" id="UP000660024"/>
    </source>
</evidence>
<protein>
    <recommendedName>
        <fullName evidence="4">Secreted protein</fullName>
    </recommendedName>
</protein>
<organism evidence="2 3">
    <name type="scientific">Pedobacter segetis</name>
    <dbReference type="NCBI Taxonomy" id="2793069"/>
    <lineage>
        <taxon>Bacteria</taxon>
        <taxon>Pseudomonadati</taxon>
        <taxon>Bacteroidota</taxon>
        <taxon>Sphingobacteriia</taxon>
        <taxon>Sphingobacteriales</taxon>
        <taxon>Sphingobacteriaceae</taxon>
        <taxon>Pedobacter</taxon>
    </lineage>
</organism>
<dbReference type="RefSeq" id="WP_200587348.1">
    <property type="nucleotide sequence ID" value="NZ_JAEHFY010000020.1"/>
</dbReference>
<gene>
    <name evidence="2" type="ORF">I5M32_13725</name>
</gene>
<accession>A0ABS1BMI9</accession>
<evidence type="ECO:0008006" key="4">
    <source>
        <dbReference type="Google" id="ProtNLM"/>
    </source>
</evidence>
<feature type="chain" id="PRO_5046266144" description="Secreted protein" evidence="1">
    <location>
        <begin position="20"/>
        <end position="171"/>
    </location>
</feature>
<dbReference type="Proteomes" id="UP000660024">
    <property type="component" value="Unassembled WGS sequence"/>
</dbReference>
<keyword evidence="3" id="KW-1185">Reference proteome</keyword>
<reference evidence="2 3" key="1">
    <citation type="submission" date="2020-12" db="EMBL/GenBank/DDBJ databases">
        <title>Bacterial novel species Pedobacter sp. SD-b isolated from soil.</title>
        <authorList>
            <person name="Jung H.-Y."/>
        </authorList>
    </citation>
    <scope>NUCLEOTIDE SEQUENCE [LARGE SCALE GENOMIC DNA]</scope>
    <source>
        <strain evidence="2 3">SD-b</strain>
    </source>
</reference>
<feature type="signal peptide" evidence="1">
    <location>
        <begin position="1"/>
        <end position="19"/>
    </location>
</feature>
<name>A0ABS1BMI9_9SPHI</name>
<evidence type="ECO:0000256" key="1">
    <source>
        <dbReference type="SAM" id="SignalP"/>
    </source>
</evidence>
<keyword evidence="1" id="KW-0732">Signal</keyword>
<evidence type="ECO:0000313" key="2">
    <source>
        <dbReference type="EMBL" id="MBK0384023.1"/>
    </source>
</evidence>
<dbReference type="EMBL" id="JAEHFY010000020">
    <property type="protein sequence ID" value="MBK0384023.1"/>
    <property type="molecule type" value="Genomic_DNA"/>
</dbReference>
<comment type="caution">
    <text evidence="2">The sequence shown here is derived from an EMBL/GenBank/DDBJ whole genome shotgun (WGS) entry which is preliminary data.</text>
</comment>
<sequence length="171" mass="19857">MKKYLLLLLVLTFYETTKAQTQMDTYKQDGFTVSLPYYMSKTGGLNNLASIQYRNMIRGLAGYIVKEDKNVNVSDSTLGGINNYYHQFIQNFLTDKNERKVTAPKVQVIGETIFSESDLTYNDEETLINYYYFIGIAETSKAFYKVICFGTMDDRSQYKIDFQKILYSIKD</sequence>